<evidence type="ECO:0000256" key="1">
    <source>
        <dbReference type="ARBA" id="ARBA00006484"/>
    </source>
</evidence>
<evidence type="ECO:0000313" key="3">
    <source>
        <dbReference type="EMBL" id="PWK36899.1"/>
    </source>
</evidence>
<dbReference type="SMART" id="SM00822">
    <property type="entry name" value="PKS_KR"/>
    <property type="match status" value="1"/>
</dbReference>
<sequence length="265" mass="27464">MSATTGTTMSTTSHNTPAAVAVITGAARGIGLAIAERLAAEHHAVALWDRDAAALDAAAQRLREAGARVHAIPVDITVRAQVQQAFEQSAAALGTPTALVNNAAILGRSGPTLDAALDDWKRAFDVNVFGALTCAQVVVPPMVAAGWGRVVNVASVAGKDGNAFAGAYAASKAALISLTKSLGKELAEQGVLVNCITPSAADTEIFGMYGEEEREALRARLLARVPMKRFVRVEEVAEMAAWLCSARCSFSTGAVFDISGGRAVY</sequence>
<comment type="similarity">
    <text evidence="1">Belongs to the short-chain dehydrogenases/reductases (SDR) family.</text>
</comment>
<dbReference type="InterPro" id="IPR050259">
    <property type="entry name" value="SDR"/>
</dbReference>
<dbReference type="Pfam" id="PF13561">
    <property type="entry name" value="adh_short_C2"/>
    <property type="match status" value="1"/>
</dbReference>
<dbReference type="PANTHER" id="PTHR42879">
    <property type="entry name" value="3-OXOACYL-(ACYL-CARRIER-PROTEIN) REDUCTASE"/>
    <property type="match status" value="1"/>
</dbReference>
<comment type="caution">
    <text evidence="3">The sequence shown here is derived from an EMBL/GenBank/DDBJ whole genome shotgun (WGS) entry which is preliminary data.</text>
</comment>
<dbReference type="RefSeq" id="WP_244214462.1">
    <property type="nucleotide sequence ID" value="NZ_QGGT01000001.1"/>
</dbReference>
<dbReference type="Gene3D" id="3.40.50.720">
    <property type="entry name" value="NAD(P)-binding Rossmann-like Domain"/>
    <property type="match status" value="1"/>
</dbReference>
<dbReference type="CDD" id="cd05233">
    <property type="entry name" value="SDR_c"/>
    <property type="match status" value="1"/>
</dbReference>
<feature type="domain" description="Ketoreductase" evidence="2">
    <location>
        <begin position="19"/>
        <end position="184"/>
    </location>
</feature>
<evidence type="ECO:0000313" key="4">
    <source>
        <dbReference type="Proteomes" id="UP000245754"/>
    </source>
</evidence>
<dbReference type="PANTHER" id="PTHR42879:SF2">
    <property type="entry name" value="3-OXOACYL-[ACYL-CARRIER-PROTEIN] REDUCTASE FABG"/>
    <property type="match status" value="1"/>
</dbReference>
<dbReference type="InterPro" id="IPR036291">
    <property type="entry name" value="NAD(P)-bd_dom_sf"/>
</dbReference>
<name>A0A316EZZ9_9BURK</name>
<organism evidence="3 4">
    <name type="scientific">Cupriavidus plantarum</name>
    <dbReference type="NCBI Taxonomy" id="942865"/>
    <lineage>
        <taxon>Bacteria</taxon>
        <taxon>Pseudomonadati</taxon>
        <taxon>Pseudomonadota</taxon>
        <taxon>Betaproteobacteria</taxon>
        <taxon>Burkholderiales</taxon>
        <taxon>Burkholderiaceae</taxon>
        <taxon>Cupriavidus</taxon>
    </lineage>
</organism>
<dbReference type="PROSITE" id="PS00061">
    <property type="entry name" value="ADH_SHORT"/>
    <property type="match status" value="1"/>
</dbReference>
<keyword evidence="4" id="KW-1185">Reference proteome</keyword>
<evidence type="ECO:0000259" key="2">
    <source>
        <dbReference type="SMART" id="SM00822"/>
    </source>
</evidence>
<dbReference type="SUPFAM" id="SSF51735">
    <property type="entry name" value="NAD(P)-binding Rossmann-fold domains"/>
    <property type="match status" value="1"/>
</dbReference>
<dbReference type="AlphaFoldDB" id="A0A316EZZ9"/>
<dbReference type="EMBL" id="QGGT01000001">
    <property type="protein sequence ID" value="PWK36899.1"/>
    <property type="molecule type" value="Genomic_DNA"/>
</dbReference>
<protein>
    <submittedName>
        <fullName evidence="3">3-oxoacyl-[acyl-carrier protein] reductase</fullName>
    </submittedName>
</protein>
<dbReference type="PRINTS" id="PR00081">
    <property type="entry name" value="GDHRDH"/>
</dbReference>
<dbReference type="InterPro" id="IPR057326">
    <property type="entry name" value="KR_dom"/>
</dbReference>
<proteinExistence type="inferred from homology"/>
<dbReference type="Proteomes" id="UP000245754">
    <property type="component" value="Unassembled WGS sequence"/>
</dbReference>
<dbReference type="GO" id="GO:0032787">
    <property type="term" value="P:monocarboxylic acid metabolic process"/>
    <property type="evidence" value="ECO:0007669"/>
    <property type="project" value="UniProtKB-ARBA"/>
</dbReference>
<dbReference type="FunFam" id="3.40.50.720:FF:000084">
    <property type="entry name" value="Short-chain dehydrogenase reductase"/>
    <property type="match status" value="1"/>
</dbReference>
<reference evidence="3 4" key="1">
    <citation type="submission" date="2018-05" db="EMBL/GenBank/DDBJ databases">
        <title>Genomic Encyclopedia of Type Strains, Phase IV (KMG-V): Genome sequencing to study the core and pangenomes of soil and plant-associated prokaryotes.</title>
        <authorList>
            <person name="Whitman W."/>
        </authorList>
    </citation>
    <scope>NUCLEOTIDE SEQUENCE [LARGE SCALE GENOMIC DNA]</scope>
    <source>
        <strain evidence="3 4">SLV-132</strain>
    </source>
</reference>
<dbReference type="PRINTS" id="PR00080">
    <property type="entry name" value="SDRFAMILY"/>
</dbReference>
<accession>A0A316EZZ9</accession>
<gene>
    <name evidence="3" type="ORF">C7419_101769</name>
</gene>
<dbReference type="InterPro" id="IPR020904">
    <property type="entry name" value="Sc_DH/Rdtase_CS"/>
</dbReference>
<dbReference type="InterPro" id="IPR002347">
    <property type="entry name" value="SDR_fam"/>
</dbReference>